<protein>
    <submittedName>
        <fullName evidence="1">PD-(D/E)XK nuclease superfamily protein</fullName>
    </submittedName>
</protein>
<dbReference type="OrthoDB" id="7888926at2"/>
<dbReference type="InterPro" id="IPR038726">
    <property type="entry name" value="PDDEXK_AddAB-type"/>
</dbReference>
<evidence type="ECO:0000313" key="1">
    <source>
        <dbReference type="EMBL" id="BAU55674.1"/>
    </source>
</evidence>
<sequence length="345" mass="40413">MANRDWNISKLQVLRQCHRKFYFAYELASRSFADPFRRKAHELSKMKNLKMWQGTIVDWMITNEILLYYQEREVPDYAAVAKKGVDMAKKQFEFSANRFYHDPEISKTESGTDYAILDVHESNAPYTEAELQGVYQTIEEILLAFPNFQSPVPGKNMEQYLLSARFLRPDAKTLKYEYEGIKIQPQIDLISYMGKSMHVIDWKVVEKADADYSRQLLLGGIVALHFSRERYKKEQWKPLPALEDVRLFEFNLLNGKFKEHVINKDSAANALDGVFLLSDEQEELSQSRPWDELDIEDYERTDKAATCAICNFRFLCKQIILNDLNYDEGQYTQLVQHQQLQPVTV</sequence>
<name>A0A0X8X951_9SPHI</name>
<accession>A0A0X8X951</accession>
<reference evidence="1 2" key="1">
    <citation type="submission" date="2015-12" db="EMBL/GenBank/DDBJ databases">
        <title>Genome sequence of Mucilaginibacter gotjawali.</title>
        <authorList>
            <person name="Lee J.S."/>
            <person name="Lee K.C."/>
            <person name="Kim K.K."/>
            <person name="Lee B.W."/>
        </authorList>
    </citation>
    <scope>NUCLEOTIDE SEQUENCE [LARGE SCALE GENOMIC DNA]</scope>
    <source>
        <strain evidence="1 2">SA3-7</strain>
    </source>
</reference>
<dbReference type="EMBL" id="AP017313">
    <property type="protein sequence ID" value="BAU55674.1"/>
    <property type="molecule type" value="Genomic_DNA"/>
</dbReference>
<dbReference type="RefSeq" id="WP_096354081.1">
    <property type="nucleotide sequence ID" value="NZ_AP017313.1"/>
</dbReference>
<organism evidence="1 2">
    <name type="scientific">Mucilaginibacter gotjawali</name>
    <dbReference type="NCBI Taxonomy" id="1550579"/>
    <lineage>
        <taxon>Bacteria</taxon>
        <taxon>Pseudomonadati</taxon>
        <taxon>Bacteroidota</taxon>
        <taxon>Sphingobacteriia</taxon>
        <taxon>Sphingobacteriales</taxon>
        <taxon>Sphingobacteriaceae</taxon>
        <taxon>Mucilaginibacter</taxon>
    </lineage>
</organism>
<proteinExistence type="predicted"/>
<dbReference type="AlphaFoldDB" id="A0A0X8X951"/>
<evidence type="ECO:0000313" key="2">
    <source>
        <dbReference type="Proteomes" id="UP000218263"/>
    </source>
</evidence>
<dbReference type="Pfam" id="PF12705">
    <property type="entry name" value="PDDEXK_1"/>
    <property type="match status" value="1"/>
</dbReference>
<keyword evidence="2" id="KW-1185">Reference proteome</keyword>
<dbReference type="Proteomes" id="UP000218263">
    <property type="component" value="Chromosome"/>
</dbReference>
<gene>
    <name evidence="1" type="ORF">MgSA37_03865</name>
</gene>
<dbReference type="KEGG" id="mgot:MgSA37_03865"/>